<dbReference type="InterPro" id="IPR050769">
    <property type="entry name" value="NAT_camello-type"/>
</dbReference>
<proteinExistence type="predicted"/>
<accession>A0ABS4XC79</accession>
<dbReference type="CDD" id="cd04301">
    <property type="entry name" value="NAT_SF"/>
    <property type="match status" value="1"/>
</dbReference>
<dbReference type="Pfam" id="PF00583">
    <property type="entry name" value="Acetyltransf_1"/>
    <property type="match status" value="1"/>
</dbReference>
<dbReference type="InterPro" id="IPR000182">
    <property type="entry name" value="GNAT_dom"/>
</dbReference>
<dbReference type="PROSITE" id="PS51186">
    <property type="entry name" value="GNAT"/>
    <property type="match status" value="1"/>
</dbReference>
<evidence type="ECO:0000313" key="3">
    <source>
        <dbReference type="EMBL" id="MBP2385886.1"/>
    </source>
</evidence>
<dbReference type="PANTHER" id="PTHR13947">
    <property type="entry name" value="GNAT FAMILY N-ACETYLTRANSFERASE"/>
    <property type="match status" value="1"/>
</dbReference>
<dbReference type="Gene3D" id="3.40.630.30">
    <property type="match status" value="1"/>
</dbReference>
<protein>
    <submittedName>
        <fullName evidence="3">Ribosomal protein S18 acetylase RimI-like enzyme</fullName>
    </submittedName>
</protein>
<dbReference type="InterPro" id="IPR016181">
    <property type="entry name" value="Acyl_CoA_acyltransferase"/>
</dbReference>
<dbReference type="SUPFAM" id="SSF55729">
    <property type="entry name" value="Acyl-CoA N-acyltransferases (Nat)"/>
    <property type="match status" value="1"/>
</dbReference>
<keyword evidence="1" id="KW-0808">Transferase</keyword>
<dbReference type="PANTHER" id="PTHR13947:SF37">
    <property type="entry name" value="LD18367P"/>
    <property type="match status" value="1"/>
</dbReference>
<evidence type="ECO:0000313" key="4">
    <source>
        <dbReference type="Proteomes" id="UP001296993"/>
    </source>
</evidence>
<evidence type="ECO:0000259" key="2">
    <source>
        <dbReference type="PROSITE" id="PS51186"/>
    </source>
</evidence>
<feature type="domain" description="N-acetyltransferase" evidence="2">
    <location>
        <begin position="8"/>
        <end position="198"/>
    </location>
</feature>
<gene>
    <name evidence="3" type="ORF">JOF47_001397</name>
</gene>
<organism evidence="3 4">
    <name type="scientific">Paeniglutamicibacter kerguelensis</name>
    <dbReference type="NCBI Taxonomy" id="254788"/>
    <lineage>
        <taxon>Bacteria</taxon>
        <taxon>Bacillati</taxon>
        <taxon>Actinomycetota</taxon>
        <taxon>Actinomycetes</taxon>
        <taxon>Micrococcales</taxon>
        <taxon>Micrococcaceae</taxon>
        <taxon>Paeniglutamicibacter</taxon>
    </lineage>
</organism>
<reference evidence="3 4" key="1">
    <citation type="submission" date="2021-03" db="EMBL/GenBank/DDBJ databases">
        <title>Sequencing the genomes of 1000 actinobacteria strains.</title>
        <authorList>
            <person name="Klenk H.-P."/>
        </authorList>
    </citation>
    <scope>NUCLEOTIDE SEQUENCE [LARGE SCALE GENOMIC DNA]</scope>
    <source>
        <strain evidence="3 4">DSM 15797</strain>
    </source>
</reference>
<dbReference type="Proteomes" id="UP001296993">
    <property type="component" value="Unassembled WGS sequence"/>
</dbReference>
<comment type="caution">
    <text evidence="3">The sequence shown here is derived from an EMBL/GenBank/DDBJ whole genome shotgun (WGS) entry which is preliminary data.</text>
</comment>
<dbReference type="EMBL" id="JAGIOF010000001">
    <property type="protein sequence ID" value="MBP2385886.1"/>
    <property type="molecule type" value="Genomic_DNA"/>
</dbReference>
<name>A0ABS4XC79_9MICC</name>
<evidence type="ECO:0000256" key="1">
    <source>
        <dbReference type="ARBA" id="ARBA00022679"/>
    </source>
</evidence>
<keyword evidence="4" id="KW-1185">Reference proteome</keyword>
<dbReference type="RefSeq" id="WP_209996865.1">
    <property type="nucleotide sequence ID" value="NZ_BAAAJY010000003.1"/>
</dbReference>
<sequence length="198" mass="21538">MSVERNVEIVGGVPEGGIPEVAGLYWSAFGRKLRPALGSKEHGVPFLASQLNSDRFFCAVADGRVIGVVGYALDGRSAVGFSYRDLRAWYSSASAPWRAVLIAVLGRRSRPEELLLDGLSVAPSMRGAGVGRMLLERAIEFAHDRELSEVRLSVVDSNPRARALYERLGFVEAETVSIAPFGALYGFRRSTDMIYSLG</sequence>